<dbReference type="Proteomes" id="UP001303211">
    <property type="component" value="Chromosome"/>
</dbReference>
<sequence>MDVRIYTDSQGHAPFESWLDALPDRMARAKIRACLARVEAGNMGDCKPLRDGVQELRIDHGPGYRVYLSRQGAVLVLLLCGSDKGSQSREIARAIDYLSDWKERGRP</sequence>
<name>A0ABZ0J878_9BURK</name>
<dbReference type="InterPro" id="IPR014056">
    <property type="entry name" value="TypeIITA-like_toxin_pred"/>
</dbReference>
<dbReference type="PANTHER" id="PTHR41791:SF1">
    <property type="entry name" value="SSL7039 PROTEIN"/>
    <property type="match status" value="1"/>
</dbReference>
<evidence type="ECO:0000313" key="1">
    <source>
        <dbReference type="EMBL" id="WOO34485.1"/>
    </source>
</evidence>
<dbReference type="PANTHER" id="PTHR41791">
    <property type="entry name" value="SSL7039 PROTEIN"/>
    <property type="match status" value="1"/>
</dbReference>
<organism evidence="1 2">
    <name type="scientific">Diaphorobacter limosus</name>
    <dbReference type="NCBI Taxonomy" id="3036128"/>
    <lineage>
        <taxon>Bacteria</taxon>
        <taxon>Pseudomonadati</taxon>
        <taxon>Pseudomonadota</taxon>
        <taxon>Betaproteobacteria</taxon>
        <taxon>Burkholderiales</taxon>
        <taxon>Comamonadaceae</taxon>
        <taxon>Diaphorobacter</taxon>
    </lineage>
</organism>
<dbReference type="NCBIfam" id="TIGR02683">
    <property type="entry name" value="upstrm_HI1419"/>
    <property type="match status" value="1"/>
</dbReference>
<keyword evidence="2" id="KW-1185">Reference proteome</keyword>
<dbReference type="EMBL" id="CP136921">
    <property type="protein sequence ID" value="WOO34485.1"/>
    <property type="molecule type" value="Genomic_DNA"/>
</dbReference>
<gene>
    <name evidence="1" type="ORF">P4826_18595</name>
</gene>
<dbReference type="PIRSF" id="PIRSF028744">
    <property type="entry name" value="Addict_mod_HI1419"/>
    <property type="match status" value="1"/>
</dbReference>
<protein>
    <submittedName>
        <fullName evidence="1">Type II toxin-antitoxin system RelE/ParE family toxin</fullName>
    </submittedName>
</protein>
<proteinExistence type="predicted"/>
<accession>A0ABZ0J878</accession>
<evidence type="ECO:0000313" key="2">
    <source>
        <dbReference type="Proteomes" id="UP001303211"/>
    </source>
</evidence>
<reference evidence="1 2" key="1">
    <citation type="submission" date="2023-03" db="EMBL/GenBank/DDBJ databases">
        <title>Diaphorobacter basophil sp. nov., isolated from a sewage-treatment plant.</title>
        <authorList>
            <person name="Yang K."/>
        </authorList>
    </citation>
    <scope>NUCLEOTIDE SEQUENCE [LARGE SCALE GENOMIC DNA]</scope>
    <source>
        <strain evidence="1 2">Y-1</strain>
    </source>
</reference>